<feature type="transmembrane region" description="Helical" evidence="1">
    <location>
        <begin position="77"/>
        <end position="97"/>
    </location>
</feature>
<evidence type="ECO:0000256" key="1">
    <source>
        <dbReference type="SAM" id="Phobius"/>
    </source>
</evidence>
<gene>
    <name evidence="2" type="ORF">PFISCL1PPCAC_7332</name>
</gene>
<evidence type="ECO:0008006" key="4">
    <source>
        <dbReference type="Google" id="ProtNLM"/>
    </source>
</evidence>
<dbReference type="PANTHER" id="PTHR22941:SF26">
    <property type="entry name" value="SERPENTINE RECEPTOR, CLASS H"/>
    <property type="match status" value="1"/>
</dbReference>
<keyword evidence="1" id="KW-1133">Transmembrane helix</keyword>
<keyword evidence="3" id="KW-1185">Reference proteome</keyword>
<organism evidence="2 3">
    <name type="scientific">Pristionchus fissidentatus</name>
    <dbReference type="NCBI Taxonomy" id="1538716"/>
    <lineage>
        <taxon>Eukaryota</taxon>
        <taxon>Metazoa</taxon>
        <taxon>Ecdysozoa</taxon>
        <taxon>Nematoda</taxon>
        <taxon>Chromadorea</taxon>
        <taxon>Rhabditida</taxon>
        <taxon>Rhabditina</taxon>
        <taxon>Diplogasteromorpha</taxon>
        <taxon>Diplogasteroidea</taxon>
        <taxon>Neodiplogasteridae</taxon>
        <taxon>Pristionchus</taxon>
    </lineage>
</organism>
<feature type="non-terminal residue" evidence="2">
    <location>
        <position position="107"/>
    </location>
</feature>
<keyword evidence="1" id="KW-0472">Membrane</keyword>
<feature type="transmembrane region" description="Helical" evidence="1">
    <location>
        <begin position="44"/>
        <end position="65"/>
    </location>
</feature>
<dbReference type="Pfam" id="PF10318">
    <property type="entry name" value="7TM_GPCR_Srh"/>
    <property type="match status" value="1"/>
</dbReference>
<dbReference type="PANTHER" id="PTHR22941">
    <property type="entry name" value="SERPENTINE RECEPTOR"/>
    <property type="match status" value="1"/>
</dbReference>
<dbReference type="InterPro" id="IPR019422">
    <property type="entry name" value="7TM_GPCR_serpentine_rcpt_Srh"/>
</dbReference>
<proteinExistence type="predicted"/>
<protein>
    <recommendedName>
        <fullName evidence="4">G protein-coupled receptor</fullName>
    </recommendedName>
</protein>
<dbReference type="EMBL" id="BTSY01000002">
    <property type="protein sequence ID" value="GMT16035.1"/>
    <property type="molecule type" value="Genomic_DNA"/>
</dbReference>
<dbReference type="InterPro" id="IPR053220">
    <property type="entry name" value="Nematode_rcpt-like_serp_H"/>
</dbReference>
<accession>A0AAV5VDN8</accession>
<sequence length="107" mass="12342">MQVCSHTLYTLSKMVTMSEQTRRYHRDATKALLIQDTHDEQFEILQVSIPGATLFFPVYCIILQMAVQFENKEFVPIMFSIMGLHSIAHSITLILSTKSFRSAVMRK</sequence>
<name>A0AAV5VDN8_9BILA</name>
<evidence type="ECO:0000313" key="3">
    <source>
        <dbReference type="Proteomes" id="UP001432322"/>
    </source>
</evidence>
<comment type="caution">
    <text evidence="2">The sequence shown here is derived from an EMBL/GenBank/DDBJ whole genome shotgun (WGS) entry which is preliminary data.</text>
</comment>
<reference evidence="2" key="1">
    <citation type="submission" date="2023-10" db="EMBL/GenBank/DDBJ databases">
        <title>Genome assembly of Pristionchus species.</title>
        <authorList>
            <person name="Yoshida K."/>
            <person name="Sommer R.J."/>
        </authorList>
    </citation>
    <scope>NUCLEOTIDE SEQUENCE</scope>
    <source>
        <strain evidence="2">RS5133</strain>
    </source>
</reference>
<keyword evidence="1" id="KW-0812">Transmembrane</keyword>
<dbReference type="AlphaFoldDB" id="A0AAV5VDN8"/>
<evidence type="ECO:0000313" key="2">
    <source>
        <dbReference type="EMBL" id="GMT16035.1"/>
    </source>
</evidence>
<dbReference type="Proteomes" id="UP001432322">
    <property type="component" value="Unassembled WGS sequence"/>
</dbReference>